<evidence type="ECO:0000256" key="3">
    <source>
        <dbReference type="HAMAP-Rule" id="MF_00208"/>
    </source>
</evidence>
<feature type="binding site" evidence="3">
    <location>
        <position position="202"/>
    </location>
    <ligand>
        <name>UDP-N-acetyl-alpha-D-muramoyl-L-alanyl-D-glutamate</name>
        <dbReference type="ChEBI" id="CHEBI:83900"/>
    </ligand>
</feature>
<dbReference type="GO" id="GO:0016881">
    <property type="term" value="F:acid-amino acid ligase activity"/>
    <property type="evidence" value="ECO:0007669"/>
    <property type="project" value="UniProtKB-UniRule"/>
</dbReference>
<dbReference type="GO" id="GO:0071555">
    <property type="term" value="P:cell wall organization"/>
    <property type="evidence" value="ECO:0007669"/>
    <property type="project" value="UniProtKB-KW"/>
</dbReference>
<evidence type="ECO:0000313" key="7">
    <source>
        <dbReference type="EMBL" id="KRM97216.1"/>
    </source>
</evidence>
<dbReference type="Proteomes" id="UP000051638">
    <property type="component" value="Unassembled WGS sequence"/>
</dbReference>
<comment type="pathway">
    <text evidence="1 3 4">Cell wall biogenesis; peptidoglycan biosynthesis.</text>
</comment>
<dbReference type="InterPro" id="IPR036615">
    <property type="entry name" value="Mur_ligase_C_dom_sf"/>
</dbReference>
<reference evidence="7 8" key="1">
    <citation type="journal article" date="2015" name="Genome Announc.">
        <title>Expanding the biotechnology potential of lactobacilli through comparative genomics of 213 strains and associated genera.</title>
        <authorList>
            <person name="Sun Z."/>
            <person name="Harris H.M."/>
            <person name="McCann A."/>
            <person name="Guo C."/>
            <person name="Argimon S."/>
            <person name="Zhang W."/>
            <person name="Yang X."/>
            <person name="Jeffery I.B."/>
            <person name="Cooney J.C."/>
            <person name="Kagawa T.F."/>
            <person name="Liu W."/>
            <person name="Song Y."/>
            <person name="Salvetti E."/>
            <person name="Wrobel A."/>
            <person name="Rasinkangas P."/>
            <person name="Parkhill J."/>
            <person name="Rea M.C."/>
            <person name="O'Sullivan O."/>
            <person name="Ritari J."/>
            <person name="Douillard F.P."/>
            <person name="Paul Ross R."/>
            <person name="Yang R."/>
            <person name="Briner A.E."/>
            <person name="Felis G.E."/>
            <person name="de Vos W.M."/>
            <person name="Barrangou R."/>
            <person name="Klaenhammer T.R."/>
            <person name="Caufield P.W."/>
            <person name="Cui Y."/>
            <person name="Zhang H."/>
            <person name="O'Toole P.W."/>
        </authorList>
    </citation>
    <scope>NUCLEOTIDE SEQUENCE [LARGE SCALE GENOMIC DNA]</scope>
    <source>
        <strain evidence="7 8">DSM 20253</strain>
    </source>
</reference>
<dbReference type="EC" id="6.3.2.-" evidence="3"/>
<dbReference type="STRING" id="1423796.FC24_GL001664"/>
<dbReference type="Gene3D" id="3.90.190.20">
    <property type="entry name" value="Mur ligase, C-terminal domain"/>
    <property type="match status" value="1"/>
</dbReference>
<dbReference type="GO" id="GO:0000287">
    <property type="term" value="F:magnesium ion binding"/>
    <property type="evidence" value="ECO:0007669"/>
    <property type="project" value="UniProtKB-UniRule"/>
</dbReference>
<evidence type="ECO:0000259" key="5">
    <source>
        <dbReference type="Pfam" id="PF02875"/>
    </source>
</evidence>
<dbReference type="GO" id="GO:0005524">
    <property type="term" value="F:ATP binding"/>
    <property type="evidence" value="ECO:0007669"/>
    <property type="project" value="UniProtKB-UniRule"/>
</dbReference>
<dbReference type="InterPro" id="IPR013221">
    <property type="entry name" value="Mur_ligase_cen"/>
</dbReference>
<feature type="modified residue" description="N6-carboxylysine" evidence="3">
    <location>
        <position position="244"/>
    </location>
</feature>
<keyword evidence="3 4" id="KW-0573">Peptidoglycan synthesis</keyword>
<feature type="binding site" evidence="3">
    <location>
        <position position="52"/>
    </location>
    <ligand>
        <name>UDP-N-acetyl-alpha-D-muramoyl-L-alanyl-D-glutamate</name>
        <dbReference type="ChEBI" id="CHEBI:83900"/>
    </ligand>
</feature>
<dbReference type="GO" id="GO:0008360">
    <property type="term" value="P:regulation of cell shape"/>
    <property type="evidence" value="ECO:0007669"/>
    <property type="project" value="UniProtKB-KW"/>
</dbReference>
<dbReference type="SUPFAM" id="SSF53244">
    <property type="entry name" value="MurD-like peptide ligases, peptide-binding domain"/>
    <property type="match status" value="1"/>
</dbReference>
<evidence type="ECO:0000256" key="1">
    <source>
        <dbReference type="ARBA" id="ARBA00004752"/>
    </source>
</evidence>
<comment type="subcellular location">
    <subcellularLocation>
        <location evidence="3 4">Cytoplasm</location>
    </subcellularLocation>
</comment>
<comment type="similarity">
    <text evidence="2 3">Belongs to the MurCDEF family. MurE subfamily.</text>
</comment>
<keyword evidence="3 4" id="KW-0133">Cell shape</keyword>
<dbReference type="UniPathway" id="UPA00219"/>
<evidence type="ECO:0000256" key="4">
    <source>
        <dbReference type="RuleBase" id="RU004135"/>
    </source>
</evidence>
<keyword evidence="3 4" id="KW-0132">Cell division</keyword>
<comment type="PTM">
    <text evidence="3">Carboxylation is probably crucial for Mg(2+) binding and, consequently, for the gamma-phosphate positioning of ATP.</text>
</comment>
<dbReference type="NCBIfam" id="NF001130">
    <property type="entry name" value="PRK00139.2-4"/>
    <property type="match status" value="1"/>
</dbReference>
<dbReference type="InterPro" id="IPR036565">
    <property type="entry name" value="Mur-like_cat_sf"/>
</dbReference>
<dbReference type="HAMAP" id="MF_00208">
    <property type="entry name" value="MurE"/>
    <property type="match status" value="1"/>
</dbReference>
<feature type="domain" description="Mur ligase central" evidence="6">
    <location>
        <begin position="128"/>
        <end position="349"/>
    </location>
</feature>
<proteinExistence type="inferred from homology"/>
<dbReference type="Gene3D" id="3.40.1390.10">
    <property type="entry name" value="MurE/MurF, N-terminal domain"/>
    <property type="match status" value="1"/>
</dbReference>
<evidence type="ECO:0000259" key="6">
    <source>
        <dbReference type="Pfam" id="PF08245"/>
    </source>
</evidence>
<feature type="binding site" evidence="3">
    <location>
        <begin position="129"/>
        <end position="135"/>
    </location>
    <ligand>
        <name>ATP</name>
        <dbReference type="ChEBI" id="CHEBI:30616"/>
    </ligand>
</feature>
<dbReference type="GO" id="GO:0005737">
    <property type="term" value="C:cytoplasm"/>
    <property type="evidence" value="ECO:0007669"/>
    <property type="project" value="UniProtKB-SubCell"/>
</dbReference>
<keyword evidence="3 4" id="KW-0131">Cell cycle</keyword>
<protein>
    <recommendedName>
        <fullName evidence="3">UDP-N-acetylmuramyl-tripeptide synthetase</fullName>
        <ecNumber evidence="3">6.3.2.-</ecNumber>
    </recommendedName>
    <alternativeName>
        <fullName evidence="3">UDP-MurNAc-tripeptide synthetase</fullName>
    </alternativeName>
</protein>
<accession>A0A0R2CZR7</accession>
<dbReference type="EMBL" id="AYYI01000044">
    <property type="protein sequence ID" value="KRM97216.1"/>
    <property type="molecule type" value="Genomic_DNA"/>
</dbReference>
<keyword evidence="3" id="KW-0067">ATP-binding</keyword>
<dbReference type="PANTHER" id="PTHR23135">
    <property type="entry name" value="MUR LIGASE FAMILY MEMBER"/>
    <property type="match status" value="1"/>
</dbReference>
<dbReference type="GO" id="GO:0009252">
    <property type="term" value="P:peptidoglycan biosynthetic process"/>
    <property type="evidence" value="ECO:0007669"/>
    <property type="project" value="UniProtKB-UniRule"/>
</dbReference>
<comment type="caution">
    <text evidence="3">Lacks conserved residue(s) required for the propagation of feature annotation.</text>
</comment>
<dbReference type="GO" id="GO:0051301">
    <property type="term" value="P:cell division"/>
    <property type="evidence" value="ECO:0007669"/>
    <property type="project" value="UniProtKB-KW"/>
</dbReference>
<keyword evidence="8" id="KW-1185">Reference proteome</keyword>
<dbReference type="AlphaFoldDB" id="A0A0R2CZR7"/>
<comment type="caution">
    <text evidence="7">The sequence shown here is derived from an EMBL/GenBank/DDBJ whole genome shotgun (WGS) entry which is preliminary data.</text>
</comment>
<evidence type="ECO:0000313" key="8">
    <source>
        <dbReference type="Proteomes" id="UP000051638"/>
    </source>
</evidence>
<dbReference type="Gene3D" id="3.40.1190.10">
    <property type="entry name" value="Mur-like, catalytic domain"/>
    <property type="match status" value="1"/>
</dbReference>
<dbReference type="InterPro" id="IPR004101">
    <property type="entry name" value="Mur_ligase_C"/>
</dbReference>
<keyword evidence="3" id="KW-0460">Magnesium</keyword>
<dbReference type="PANTHER" id="PTHR23135:SF4">
    <property type="entry name" value="UDP-N-ACETYLMURAMOYL-L-ALANYL-D-GLUTAMATE--2,6-DIAMINOPIMELATE LIGASE MURE HOMOLOG, CHLOROPLASTIC"/>
    <property type="match status" value="1"/>
</dbReference>
<keyword evidence="3" id="KW-0963">Cytoplasm</keyword>
<dbReference type="Pfam" id="PF08245">
    <property type="entry name" value="Mur_ligase_M"/>
    <property type="match status" value="1"/>
</dbReference>
<feature type="binding site" evidence="3">
    <location>
        <begin position="175"/>
        <end position="176"/>
    </location>
    <ligand>
        <name>UDP-N-acetyl-alpha-D-muramoyl-L-alanyl-D-glutamate</name>
        <dbReference type="ChEBI" id="CHEBI:83900"/>
    </ligand>
</feature>
<dbReference type="SUPFAM" id="SSF53623">
    <property type="entry name" value="MurD-like peptide ligases, catalytic domain"/>
    <property type="match status" value="1"/>
</dbReference>
<evidence type="ECO:0000256" key="2">
    <source>
        <dbReference type="ARBA" id="ARBA00005898"/>
    </source>
</evidence>
<dbReference type="InterPro" id="IPR035911">
    <property type="entry name" value="MurE/MurF_N"/>
</dbReference>
<keyword evidence="3 7" id="KW-0436">Ligase</keyword>
<dbReference type="InterPro" id="IPR005761">
    <property type="entry name" value="UDP-N-AcMur-Glu-dNH2Pim_ligase"/>
</dbReference>
<dbReference type="SUPFAM" id="SSF63418">
    <property type="entry name" value="MurE/MurF N-terminal domain"/>
    <property type="match status" value="1"/>
</dbReference>
<comment type="function">
    <text evidence="3">Catalyzes the addition of an amino acid to the nucleotide precursor UDP-N-acetylmuramoyl-L-alanyl-D-glutamate (UMAG) in the biosynthesis of bacterial cell-wall peptidoglycan.</text>
</comment>
<comment type="cofactor">
    <cofactor evidence="3">
        <name>Mg(2+)</name>
        <dbReference type="ChEBI" id="CHEBI:18420"/>
    </cofactor>
</comment>
<name>A0A0R2CZR7_9LACO</name>
<gene>
    <name evidence="3" type="primary">murE</name>
    <name evidence="7" type="ORF">FC24_GL001664</name>
</gene>
<keyword evidence="3 4" id="KW-0961">Cell wall biogenesis/degradation</keyword>
<feature type="binding site" evidence="3">
    <location>
        <position position="210"/>
    </location>
    <ligand>
        <name>UDP-N-acetyl-alpha-D-muramoyl-L-alanyl-D-glutamate</name>
        <dbReference type="ChEBI" id="CHEBI:83900"/>
    </ligand>
</feature>
<dbReference type="NCBIfam" id="TIGR01085">
    <property type="entry name" value="murE"/>
    <property type="match status" value="1"/>
</dbReference>
<dbReference type="Pfam" id="PF02875">
    <property type="entry name" value="Mur_ligase_C"/>
    <property type="match status" value="1"/>
</dbReference>
<dbReference type="PATRIC" id="fig|1423796.3.peg.1692"/>
<sequence>MNLLIINEKEAVDHMQLQFAEIINLLNEHHLLIKTILPPTVPPQVSAIAYDSRKSTTASLFFCKGAFKPAYLTAAQKKGARAYMAESEIAVGTGMAAFIVRNIQKAMALISAAFYGFPQNQLFIIAYTGTKGKTTSSYFTHQVLKQATSNQTALFSTIDRIVGPKPQQEFKSHLTTPESLDLFHDMRVAVDSGMTHLVMEVSSQAYKKNRVYGLKFDVGVFLNITPDHIGPNEHPNFADYLHCKSQLLVNSRICVINAQTKHLNEIYQVAHGTSQPQDIYLFARRDFQPTAPIPTIDFRYQSQEADLTASRFMLYSRTDKARQLAIDGQYQLQLPGTFNESNAVAAALTAGLGGAKKDEIKAGLAKAWVPGRMESLKTEQHGTLYVDYAHNYASMKALLSFLEGQQPHAKVIVVVGSPGNKGVSRRAGFGKALTQYADQAFLTADDPGFESPLKIAQEIDAHIDHDKVAVTIEIDRKKAIQAAIASAGPNDIVVLAGKGDDAFQKIKGVDTPYPTDMVIAKEIVRGLQA</sequence>
<keyword evidence="3" id="KW-0547">Nucleotide-binding</keyword>
<feature type="domain" description="Mur ligase C-terminal" evidence="5">
    <location>
        <begin position="371"/>
        <end position="499"/>
    </location>
</feature>
<organism evidence="7 8">
    <name type="scientific">Loigolactobacillus rennini DSM 20253</name>
    <dbReference type="NCBI Taxonomy" id="1423796"/>
    <lineage>
        <taxon>Bacteria</taxon>
        <taxon>Bacillati</taxon>
        <taxon>Bacillota</taxon>
        <taxon>Bacilli</taxon>
        <taxon>Lactobacillales</taxon>
        <taxon>Lactobacillaceae</taxon>
        <taxon>Loigolactobacillus</taxon>
    </lineage>
</organism>